<comment type="catalytic activity">
    <reaction evidence="10">
        <text>DNA(n) + a 2'-deoxyribonucleoside 5'-triphosphate = DNA(n+1) + diphosphate</text>
        <dbReference type="Rhea" id="RHEA:22508"/>
        <dbReference type="Rhea" id="RHEA-COMP:17339"/>
        <dbReference type="Rhea" id="RHEA-COMP:17340"/>
        <dbReference type="ChEBI" id="CHEBI:33019"/>
        <dbReference type="ChEBI" id="CHEBI:61560"/>
        <dbReference type="ChEBI" id="CHEBI:173112"/>
        <dbReference type="EC" id="2.7.7.7"/>
    </reaction>
</comment>
<sequence>MKFVHLHVHSSYSLLNSTLTIEELVKSASELGYSALALTDENAMYGVVPFYKACKAHKIKPIIGIILSIESTSEQDNQEKSFPLLLLAKNNDGYRNLLKLTTFVQTDYPNGVPLNVVALYANHLIAISPALGEINNSLLYHPFHEVVQIYEKYAQLFPGNFYIAIEPSRTQHDELLNSRVIQFCQENNFPAVVTNPVHYLKQDDAMIHECLKCIKDGTKLSESDFSMFRWEHYFKDENTIFQQFSHLPEALANTVKIANECEVTISLGEKMLPKFPLPSGITSDQYLKSLCFKGLSKRYKGEVPEEAINRLNYELAVIRKMNFSDYFLIVWDFMNYAHKNKILTGPGRGSAAGSLVSYVLGITNVDPLKYNLLFERFLNPERVSMPDIDIDFPDHRRDEMIQYVSKKYGIEHVAEIITFGTLGARASIRDVGRVLGVPSPEIDQYTRLIPARTGITLKEAIKESTALQAELKQNKDARKVFSIALKIEGLPRHTSTHAAGVVISDLPLSNFIPLQQGHEGINLTQYPMDILEEIGFLKFDFLGLRNLTLIENILELIQKELNQTINLNEIPMNDEKTFALLGDGDTTGVFQLESAGMRNVLRQLKPTNLEDVAAVNALYRPGPMENIPTFIARKHGRQKISYPHPDLKEILEPTYGVIVYQEQIMQIASKMARFSLGEADLLRRAVSKKKREILEKERDHFIKGCLANGYDENVAKKVYDLIVRFANYGFNRSHAVAYSLIAYWLAYLKANYPLYFMSALLSSVIGNEEKIAQYIGEAKQKQIKILPPSINNSGVTFTVEDGKIRFSLSSIKNVGIQALKEIVHERKQNGPFKDLFDFCARVQLRVVNRRVIESLILSGSFDEFGKDRAVLLASVDRAIEYAELAKEEEGGFYLSDDIVPKPQYMQIDPFTTEVKLQFEKEVLGFYLSNHPIEPYHHLLTRMNARKAANIKTEFGTNVYFGALLEEVKVIKTKKGDQMAFLVLSDETGGIEAVIFPAVFQKYAHLLQKGEILLVNGKVDEREQKVQLIVQEVISITDIKEHAFEKLYLKVDKNQQESGKLYQIKNILKQYPGTTDVLIYYAEEQKTVLLPKEWSVKLSDECLKKLKIVLGSKNVVIKK</sequence>
<evidence type="ECO:0000256" key="7">
    <source>
        <dbReference type="ARBA" id="ARBA00022705"/>
    </source>
</evidence>
<keyword evidence="13" id="KW-1185">Reference proteome</keyword>
<dbReference type="Proteomes" id="UP000625804">
    <property type="component" value="Unassembled WGS sequence"/>
</dbReference>
<dbReference type="InterPro" id="IPR029460">
    <property type="entry name" value="DNAPol_HHH"/>
</dbReference>
<dbReference type="AlphaFoldDB" id="A0A8J8GDR9"/>
<dbReference type="Pfam" id="PF02811">
    <property type="entry name" value="PHP"/>
    <property type="match status" value="1"/>
</dbReference>
<dbReference type="CDD" id="cd04485">
    <property type="entry name" value="DnaE_OBF"/>
    <property type="match status" value="1"/>
</dbReference>
<dbReference type="EMBL" id="JABTTE010000005">
    <property type="protein sequence ID" value="NSL51281.1"/>
    <property type="molecule type" value="Genomic_DNA"/>
</dbReference>
<dbReference type="InterPro" id="IPR003141">
    <property type="entry name" value="Pol/His_phosphatase_N"/>
</dbReference>
<comment type="subcellular location">
    <subcellularLocation>
        <location evidence="1">Cytoplasm</location>
    </subcellularLocation>
</comment>
<dbReference type="GO" id="GO:0003676">
    <property type="term" value="F:nucleic acid binding"/>
    <property type="evidence" value="ECO:0007669"/>
    <property type="project" value="InterPro"/>
</dbReference>
<evidence type="ECO:0000256" key="6">
    <source>
        <dbReference type="ARBA" id="ARBA00022695"/>
    </source>
</evidence>
<dbReference type="GO" id="GO:0003887">
    <property type="term" value="F:DNA-directed DNA polymerase activity"/>
    <property type="evidence" value="ECO:0007669"/>
    <property type="project" value="UniProtKB-KW"/>
</dbReference>
<evidence type="ECO:0000313" key="12">
    <source>
        <dbReference type="EMBL" id="NSL51281.1"/>
    </source>
</evidence>
<dbReference type="Gene3D" id="3.20.20.140">
    <property type="entry name" value="Metal-dependent hydrolases"/>
    <property type="match status" value="1"/>
</dbReference>
<dbReference type="GO" id="GO:0005737">
    <property type="term" value="C:cytoplasm"/>
    <property type="evidence" value="ECO:0007669"/>
    <property type="project" value="UniProtKB-SubCell"/>
</dbReference>
<dbReference type="NCBIfam" id="TIGR00594">
    <property type="entry name" value="polc"/>
    <property type="match status" value="1"/>
</dbReference>
<comment type="function">
    <text evidence="9">DNA polymerase III is a complex, multichain enzyme responsible for most of the replicative synthesis in bacteria. This DNA polymerase also exhibits 3' to 5' exonuclease activity. The alpha chain is the DNA polymerase.</text>
</comment>
<dbReference type="Pfam" id="PF14579">
    <property type="entry name" value="HHH_6"/>
    <property type="match status" value="1"/>
</dbReference>
<evidence type="ECO:0000256" key="1">
    <source>
        <dbReference type="ARBA" id="ARBA00004496"/>
    </source>
</evidence>
<dbReference type="InterPro" id="IPR040982">
    <property type="entry name" value="DNA_pol3_finger"/>
</dbReference>
<dbReference type="PANTHER" id="PTHR32294">
    <property type="entry name" value="DNA POLYMERASE III SUBUNIT ALPHA"/>
    <property type="match status" value="1"/>
</dbReference>
<keyword evidence="6 12" id="KW-0548">Nucleotidyltransferase</keyword>
<dbReference type="InterPro" id="IPR016195">
    <property type="entry name" value="Pol/histidinol_Pase-like"/>
</dbReference>
<evidence type="ECO:0000256" key="3">
    <source>
        <dbReference type="ARBA" id="ARBA00012417"/>
    </source>
</evidence>
<dbReference type="InterPro" id="IPR004365">
    <property type="entry name" value="NA-bd_OB_tRNA"/>
</dbReference>
<dbReference type="Pfam" id="PF01336">
    <property type="entry name" value="tRNA_anti-codon"/>
    <property type="match status" value="1"/>
</dbReference>
<accession>A0A8J8GDR9</accession>
<name>A0A8J8GDR9_9BACI</name>
<dbReference type="SMART" id="SM00481">
    <property type="entry name" value="POLIIIAc"/>
    <property type="match status" value="1"/>
</dbReference>
<dbReference type="NCBIfam" id="NF004226">
    <property type="entry name" value="PRK05673.1"/>
    <property type="match status" value="1"/>
</dbReference>
<evidence type="ECO:0000313" key="13">
    <source>
        <dbReference type="Proteomes" id="UP000625804"/>
    </source>
</evidence>
<dbReference type="Gene3D" id="1.10.150.870">
    <property type="match status" value="1"/>
</dbReference>
<evidence type="ECO:0000256" key="9">
    <source>
        <dbReference type="ARBA" id="ARBA00025611"/>
    </source>
</evidence>
<dbReference type="InterPro" id="IPR012340">
    <property type="entry name" value="NA-bd_OB-fold"/>
</dbReference>
<dbReference type="Pfam" id="PF07733">
    <property type="entry name" value="DNA_pol3_alpha"/>
    <property type="match status" value="1"/>
</dbReference>
<evidence type="ECO:0000256" key="10">
    <source>
        <dbReference type="ARBA" id="ARBA00049244"/>
    </source>
</evidence>
<evidence type="ECO:0000256" key="8">
    <source>
        <dbReference type="ARBA" id="ARBA00022932"/>
    </source>
</evidence>
<dbReference type="InterPro" id="IPR004013">
    <property type="entry name" value="PHP_dom"/>
</dbReference>
<dbReference type="PANTHER" id="PTHR32294:SF0">
    <property type="entry name" value="DNA POLYMERASE III SUBUNIT ALPHA"/>
    <property type="match status" value="1"/>
</dbReference>
<reference evidence="12" key="1">
    <citation type="submission" date="2020-06" db="EMBL/GenBank/DDBJ databases">
        <title>A novel thermopfilic bacterium from Erzurum, Turkey.</title>
        <authorList>
            <person name="Adiguzel A."/>
            <person name="Ay H."/>
            <person name="Baltaci M.O."/>
        </authorList>
    </citation>
    <scope>NUCLEOTIDE SEQUENCE</scope>
    <source>
        <strain evidence="12">P2</strain>
    </source>
</reference>
<dbReference type="GO" id="GO:0008408">
    <property type="term" value="F:3'-5' exonuclease activity"/>
    <property type="evidence" value="ECO:0007669"/>
    <property type="project" value="InterPro"/>
</dbReference>
<keyword evidence="5 12" id="KW-0808">Transferase</keyword>
<dbReference type="Gene3D" id="1.10.10.1600">
    <property type="entry name" value="Bacterial DNA polymerase III alpha subunit, thumb domain"/>
    <property type="match status" value="1"/>
</dbReference>
<evidence type="ECO:0000256" key="2">
    <source>
        <dbReference type="ARBA" id="ARBA00009496"/>
    </source>
</evidence>
<organism evidence="12 13">
    <name type="scientific">Calidifontibacillus erzurumensis</name>
    <dbReference type="NCBI Taxonomy" id="2741433"/>
    <lineage>
        <taxon>Bacteria</taxon>
        <taxon>Bacillati</taxon>
        <taxon>Bacillota</taxon>
        <taxon>Bacilli</taxon>
        <taxon>Bacillales</taxon>
        <taxon>Bacillaceae</taxon>
        <taxon>Calidifontibacillus/Schinkia group</taxon>
        <taxon>Calidifontibacillus</taxon>
    </lineage>
</organism>
<dbReference type="InterPro" id="IPR041931">
    <property type="entry name" value="DNA_pol3_alpha_thumb_dom"/>
</dbReference>
<dbReference type="InterPro" id="IPR004805">
    <property type="entry name" value="DnaE2/DnaE/PolC"/>
</dbReference>
<dbReference type="NCBIfam" id="NF005298">
    <property type="entry name" value="PRK06826.1"/>
    <property type="match status" value="1"/>
</dbReference>
<keyword evidence="8" id="KW-0239">DNA-directed DNA polymerase</keyword>
<dbReference type="SUPFAM" id="SSF89550">
    <property type="entry name" value="PHP domain-like"/>
    <property type="match status" value="1"/>
</dbReference>
<dbReference type="RefSeq" id="WP_173730489.1">
    <property type="nucleotide sequence ID" value="NZ_JABTTE010000005.1"/>
</dbReference>
<evidence type="ECO:0000256" key="4">
    <source>
        <dbReference type="ARBA" id="ARBA00019114"/>
    </source>
</evidence>
<feature type="domain" description="Polymerase/histidinol phosphatase N-terminal" evidence="11">
    <location>
        <begin position="4"/>
        <end position="71"/>
    </location>
</feature>
<evidence type="ECO:0000256" key="5">
    <source>
        <dbReference type="ARBA" id="ARBA00022679"/>
    </source>
</evidence>
<gene>
    <name evidence="12" type="primary">dnaE</name>
    <name evidence="12" type="ORF">HR057_05790</name>
</gene>
<evidence type="ECO:0000259" key="11">
    <source>
        <dbReference type="SMART" id="SM00481"/>
    </source>
</evidence>
<comment type="caution">
    <text evidence="12">The sequence shown here is derived from an EMBL/GenBank/DDBJ whole genome shotgun (WGS) entry which is preliminary data.</text>
</comment>
<dbReference type="Pfam" id="PF17657">
    <property type="entry name" value="DNA_pol3_finger"/>
    <property type="match status" value="1"/>
</dbReference>
<dbReference type="InterPro" id="IPR011708">
    <property type="entry name" value="DNA_pol3_alpha_NTPase_dom"/>
</dbReference>
<protein>
    <recommendedName>
        <fullName evidence="4">DNA polymerase III subunit alpha</fullName>
        <ecNumber evidence="3">2.7.7.7</ecNumber>
    </recommendedName>
</protein>
<dbReference type="Gene3D" id="2.40.50.140">
    <property type="entry name" value="Nucleic acid-binding proteins"/>
    <property type="match status" value="1"/>
</dbReference>
<comment type="similarity">
    <text evidence="2">Belongs to the DNA polymerase type-C family. DnaE subfamily.</text>
</comment>
<dbReference type="EC" id="2.7.7.7" evidence="3"/>
<keyword evidence="7" id="KW-0235">DNA replication</keyword>
<proteinExistence type="inferred from homology"/>
<dbReference type="GO" id="GO:0006260">
    <property type="term" value="P:DNA replication"/>
    <property type="evidence" value="ECO:0007669"/>
    <property type="project" value="UniProtKB-KW"/>
</dbReference>